<keyword evidence="5" id="KW-0333">Golgi apparatus</keyword>
<feature type="transmembrane region" description="Helical" evidence="7">
    <location>
        <begin position="39"/>
        <end position="60"/>
    </location>
</feature>
<protein>
    <recommendedName>
        <fullName evidence="11">Zinc/iron permease</fullName>
    </recommendedName>
</protein>
<accession>I4Y599</accession>
<feature type="signal peptide" evidence="8">
    <location>
        <begin position="1"/>
        <end position="23"/>
    </location>
</feature>
<comment type="subcellular location">
    <subcellularLocation>
        <location evidence="1">Endomembrane system</location>
        <topology evidence="1">Multi-pass membrane protein</topology>
    </subcellularLocation>
    <subcellularLocation>
        <location evidence="2">Golgi apparatus membrane</location>
    </subcellularLocation>
</comment>
<dbReference type="EMBL" id="JH668257">
    <property type="protein sequence ID" value="EIM19141.1"/>
    <property type="molecule type" value="Genomic_DNA"/>
</dbReference>
<dbReference type="InterPro" id="IPR003689">
    <property type="entry name" value="ZIP"/>
</dbReference>
<keyword evidence="8" id="KW-0732">Signal</keyword>
<evidence type="ECO:0008006" key="11">
    <source>
        <dbReference type="Google" id="ProtNLM"/>
    </source>
</evidence>
<dbReference type="KEGG" id="wse:WALSEDRAFT_61613"/>
<feature type="chain" id="PRO_5003697719" description="Zinc/iron permease" evidence="8">
    <location>
        <begin position="24"/>
        <end position="292"/>
    </location>
</feature>
<feature type="transmembrane region" description="Helical" evidence="7">
    <location>
        <begin position="207"/>
        <end position="227"/>
    </location>
</feature>
<evidence type="ECO:0000313" key="9">
    <source>
        <dbReference type="EMBL" id="EIM19141.1"/>
    </source>
</evidence>
<dbReference type="GeneID" id="18474639"/>
<evidence type="ECO:0000256" key="6">
    <source>
        <dbReference type="ARBA" id="ARBA00023136"/>
    </source>
</evidence>
<evidence type="ECO:0000256" key="5">
    <source>
        <dbReference type="ARBA" id="ARBA00023034"/>
    </source>
</evidence>
<dbReference type="FunCoup" id="I4Y599">
    <property type="interactions" value="125"/>
</dbReference>
<dbReference type="PANTHER" id="PTHR16133:SF0">
    <property type="entry name" value="ZINC_IRON REGULATED TRANSPORTER-RELATED PROTEIN 102B, ISOFORM E"/>
    <property type="match status" value="1"/>
</dbReference>
<keyword evidence="4 7" id="KW-1133">Transmembrane helix</keyword>
<dbReference type="GO" id="GO:0006829">
    <property type="term" value="P:zinc ion transport"/>
    <property type="evidence" value="ECO:0007669"/>
    <property type="project" value="InterPro"/>
</dbReference>
<dbReference type="PANTHER" id="PTHR16133">
    <property type="entry name" value="SOLUTE CARRIER FAMILY 39 ZINC TRANSPORTER , MEMBER 9-RELATED"/>
    <property type="match status" value="1"/>
</dbReference>
<keyword evidence="6 7" id="KW-0472">Membrane</keyword>
<proteinExistence type="predicted"/>
<dbReference type="STRING" id="671144.I4Y599"/>
<reference evidence="9 10" key="1">
    <citation type="journal article" date="2012" name="Fungal Genet. Biol.">
        <title>The genome of the xerotolerant mold Wallemia sebi reveals adaptations to osmotic stress and suggests cryptic sexual reproduction.</title>
        <authorList>
            <person name="Padamsee M."/>
            <person name="Kumar T.K.A."/>
            <person name="Riley R."/>
            <person name="Binder M."/>
            <person name="Boyd A."/>
            <person name="Calvo A.M."/>
            <person name="Furukawa K."/>
            <person name="Hesse C."/>
            <person name="Hohmann S."/>
            <person name="James T.Y."/>
            <person name="LaButti K."/>
            <person name="Lapidus A."/>
            <person name="Lindquist E."/>
            <person name="Lucas S."/>
            <person name="Miller K."/>
            <person name="Shantappa S."/>
            <person name="Grigoriev I.V."/>
            <person name="Hibbett D.S."/>
            <person name="McLaughlin D.J."/>
            <person name="Spatafora J.W."/>
            <person name="Aime M.C."/>
        </authorList>
    </citation>
    <scope>NUCLEOTIDE SEQUENCE [LARGE SCALE GENOMIC DNA]</scope>
    <source>
        <strain evidence="10">ATCC MYA-4683 / CBS 633.66</strain>
    </source>
</reference>
<dbReference type="InParanoid" id="I4Y599"/>
<dbReference type="AlphaFoldDB" id="I4Y599"/>
<dbReference type="RefSeq" id="XP_006960803.1">
    <property type="nucleotide sequence ID" value="XM_006960741.1"/>
</dbReference>
<evidence type="ECO:0000256" key="1">
    <source>
        <dbReference type="ARBA" id="ARBA00004127"/>
    </source>
</evidence>
<feature type="transmembrane region" description="Helical" evidence="7">
    <location>
        <begin position="72"/>
        <end position="93"/>
    </location>
</feature>
<dbReference type="InterPro" id="IPR045891">
    <property type="entry name" value="ZIP9"/>
</dbReference>
<dbReference type="OMA" id="DDFPSIC"/>
<evidence type="ECO:0000256" key="4">
    <source>
        <dbReference type="ARBA" id="ARBA00022989"/>
    </source>
</evidence>
<feature type="transmembrane region" description="Helical" evidence="7">
    <location>
        <begin position="239"/>
        <end position="260"/>
    </location>
</feature>
<keyword evidence="10" id="KW-1185">Reference proteome</keyword>
<dbReference type="Proteomes" id="UP000005242">
    <property type="component" value="Unassembled WGS sequence"/>
</dbReference>
<feature type="transmembrane region" description="Helical" evidence="7">
    <location>
        <begin position="272"/>
        <end position="290"/>
    </location>
</feature>
<feature type="transmembrane region" description="Helical" evidence="7">
    <location>
        <begin position="172"/>
        <end position="195"/>
    </location>
</feature>
<evidence type="ECO:0000313" key="10">
    <source>
        <dbReference type="Proteomes" id="UP000005242"/>
    </source>
</evidence>
<evidence type="ECO:0000256" key="8">
    <source>
        <dbReference type="SAM" id="SignalP"/>
    </source>
</evidence>
<dbReference type="OrthoDB" id="19859at2759"/>
<keyword evidence="3 7" id="KW-0812">Transmembrane</keyword>
<sequence length="292" mass="31121">MTSRSLNLLLICICITIGSLISALSPQIFKVKQENTMKLATLGAGLLVGSALGIVIPEGIESIYETNQGNSSIVGLLMSAGFVLMLLIDTLIAPHNSHVEEGKVHTSPATHTQQPQIPHRMRSYTPLRPIEDNTHSPAKALSKTAGLTIHSFCDGIALGAASLSNSSNSLSIVVFLAVAIHKAPASLGLSTSLLSLRPQLKTSLYRLCILIFSLSAPISAFLTFFLLRLMNFNNSDSSIPGYALLFSGGTFLFVAAQATSEQLEESTNKKQFIALFLTGIITPILLSLVISD</sequence>
<organism evidence="9 10">
    <name type="scientific">Wallemia mellicola (strain ATCC MYA-4683 / CBS 633.66)</name>
    <name type="common">Wallemia sebi (CBS 633.66)</name>
    <dbReference type="NCBI Taxonomy" id="671144"/>
    <lineage>
        <taxon>Eukaryota</taxon>
        <taxon>Fungi</taxon>
        <taxon>Dikarya</taxon>
        <taxon>Basidiomycota</taxon>
        <taxon>Wallemiomycotina</taxon>
        <taxon>Wallemiomycetes</taxon>
        <taxon>Wallemiales</taxon>
        <taxon>Wallemiaceae</taxon>
        <taxon>Wallemia</taxon>
    </lineage>
</organism>
<dbReference type="eggNOG" id="KOG3907">
    <property type="taxonomic scope" value="Eukaryota"/>
</dbReference>
<gene>
    <name evidence="9" type="ORF">WALSEDRAFT_61613</name>
</gene>
<dbReference type="GO" id="GO:0000139">
    <property type="term" value="C:Golgi membrane"/>
    <property type="evidence" value="ECO:0007669"/>
    <property type="project" value="UniProtKB-SubCell"/>
</dbReference>
<evidence type="ECO:0000256" key="7">
    <source>
        <dbReference type="SAM" id="Phobius"/>
    </source>
</evidence>
<name>I4Y599_WALMC</name>
<dbReference type="Pfam" id="PF02535">
    <property type="entry name" value="Zip"/>
    <property type="match status" value="1"/>
</dbReference>
<evidence type="ECO:0000256" key="2">
    <source>
        <dbReference type="ARBA" id="ARBA00004394"/>
    </source>
</evidence>
<dbReference type="GO" id="GO:0046873">
    <property type="term" value="F:metal ion transmembrane transporter activity"/>
    <property type="evidence" value="ECO:0007669"/>
    <property type="project" value="InterPro"/>
</dbReference>
<evidence type="ECO:0000256" key="3">
    <source>
        <dbReference type="ARBA" id="ARBA00022692"/>
    </source>
</evidence>
<dbReference type="HOGENOM" id="CLU_028824_2_0_1"/>